<evidence type="ECO:0000256" key="7">
    <source>
        <dbReference type="SAM" id="MobiDB-lite"/>
    </source>
</evidence>
<evidence type="ECO:0000256" key="1">
    <source>
        <dbReference type="ARBA" id="ARBA00004141"/>
    </source>
</evidence>
<dbReference type="SUPFAM" id="SSF52540">
    <property type="entry name" value="P-loop containing nucleoside triphosphate hydrolases"/>
    <property type="match status" value="1"/>
</dbReference>
<dbReference type="PANTHER" id="PTHR48042">
    <property type="entry name" value="ABC TRANSPORTER G FAMILY MEMBER 11"/>
    <property type="match status" value="1"/>
</dbReference>
<name>A0A3M6VZ62_HORWE</name>
<dbReference type="InterPro" id="IPR052215">
    <property type="entry name" value="Plant_ABCG"/>
</dbReference>
<evidence type="ECO:0000256" key="6">
    <source>
        <dbReference type="ARBA" id="ARBA00023136"/>
    </source>
</evidence>
<dbReference type="GO" id="GO:0005524">
    <property type="term" value="F:ATP binding"/>
    <property type="evidence" value="ECO:0007669"/>
    <property type="project" value="InterPro"/>
</dbReference>
<proteinExistence type="inferred from homology"/>
<evidence type="ECO:0000256" key="2">
    <source>
        <dbReference type="ARBA" id="ARBA00005814"/>
    </source>
</evidence>
<dbReference type="PANTHER" id="PTHR48042:SF11">
    <property type="entry name" value="ABC TRANSPORTER G FAMILY MEMBER 11"/>
    <property type="match status" value="1"/>
</dbReference>
<keyword evidence="5" id="KW-1133">Transmembrane helix</keyword>
<sequence>MTAFPERKDHDRISDIETMIVGDYAQLTNTSVRILGWKDVSVTVKDRQTQQPKTLFPIEMTSSSLASSSRLWDLLVPANVHFLLYWHRGLRHRMQMSGLQSTSTELSPTQKSFCRIIAYVEQDDALIGSLIVWENNFAATFTSQPRKGSSGQKRCVSVAKQVITSPKLPLLDKPTLGLGSAASFEFIPFMKNIAKKQNLTFIASIHQPSTSACAIFDKLLLLSQGGTAYSGVGAEVQPYFDACGFPIPLYINPAELIIDFVNTDFARDRSDGRQPLNMIHYSWHRSRPATAIVAELLTDEMARKPMDTEINVEPKGETRSTRHARRTVRWTVQSTADNREGGPGSYKFNVAAESTRSRRSTEPCFASDSGNHSSPSDKHLQSEFTYWTLHACVQT</sequence>
<dbReference type="GO" id="GO:0140359">
    <property type="term" value="F:ABC-type transporter activity"/>
    <property type="evidence" value="ECO:0007669"/>
    <property type="project" value="InterPro"/>
</dbReference>
<protein>
    <recommendedName>
        <fullName evidence="8">ABC transporter domain-containing protein</fullName>
    </recommendedName>
</protein>
<accession>A0A3M6VZ62</accession>
<evidence type="ECO:0000256" key="5">
    <source>
        <dbReference type="ARBA" id="ARBA00022989"/>
    </source>
</evidence>
<keyword evidence="4" id="KW-0812">Transmembrane</keyword>
<evidence type="ECO:0000313" key="10">
    <source>
        <dbReference type="Proteomes" id="UP000281245"/>
    </source>
</evidence>
<dbReference type="EMBL" id="QWIJ01002806">
    <property type="protein sequence ID" value="RMX71396.1"/>
    <property type="molecule type" value="Genomic_DNA"/>
</dbReference>
<dbReference type="GO" id="GO:0016887">
    <property type="term" value="F:ATP hydrolysis activity"/>
    <property type="evidence" value="ECO:0007669"/>
    <property type="project" value="InterPro"/>
</dbReference>
<comment type="caution">
    <text evidence="9">The sequence shown here is derived from an EMBL/GenBank/DDBJ whole genome shotgun (WGS) entry which is preliminary data.</text>
</comment>
<reference evidence="9 10" key="1">
    <citation type="journal article" date="2018" name="BMC Genomics">
        <title>Genomic evidence for intraspecific hybridization in a clonal and extremely halotolerant yeast.</title>
        <authorList>
            <person name="Gostincar C."/>
            <person name="Stajich J.E."/>
            <person name="Zupancic J."/>
            <person name="Zalar P."/>
            <person name="Gunde-Cimerman N."/>
        </authorList>
    </citation>
    <scope>NUCLEOTIDE SEQUENCE [LARGE SCALE GENOMIC DNA]</scope>
    <source>
        <strain evidence="9 10">EXF-6656</strain>
    </source>
</reference>
<dbReference type="OrthoDB" id="66620at2759"/>
<feature type="domain" description="ABC transporter" evidence="8">
    <location>
        <begin position="11"/>
        <end position="249"/>
    </location>
</feature>
<gene>
    <name evidence="9" type="ORF">D0869_15678</name>
</gene>
<evidence type="ECO:0000313" key="9">
    <source>
        <dbReference type="EMBL" id="RMX71396.1"/>
    </source>
</evidence>
<dbReference type="Proteomes" id="UP000281245">
    <property type="component" value="Unassembled WGS sequence"/>
</dbReference>
<dbReference type="InterPro" id="IPR027417">
    <property type="entry name" value="P-loop_NTPase"/>
</dbReference>
<evidence type="ECO:0000256" key="3">
    <source>
        <dbReference type="ARBA" id="ARBA00022448"/>
    </source>
</evidence>
<feature type="region of interest" description="Disordered" evidence="7">
    <location>
        <begin position="335"/>
        <end position="378"/>
    </location>
</feature>
<evidence type="ECO:0000256" key="4">
    <source>
        <dbReference type="ARBA" id="ARBA00022692"/>
    </source>
</evidence>
<comment type="subcellular location">
    <subcellularLocation>
        <location evidence="1">Membrane</location>
        <topology evidence="1">Multi-pass membrane protein</topology>
    </subcellularLocation>
</comment>
<organism evidence="9 10">
    <name type="scientific">Hortaea werneckii</name>
    <name type="common">Black yeast</name>
    <name type="synonym">Cladosporium werneckii</name>
    <dbReference type="NCBI Taxonomy" id="91943"/>
    <lineage>
        <taxon>Eukaryota</taxon>
        <taxon>Fungi</taxon>
        <taxon>Dikarya</taxon>
        <taxon>Ascomycota</taxon>
        <taxon>Pezizomycotina</taxon>
        <taxon>Dothideomycetes</taxon>
        <taxon>Dothideomycetidae</taxon>
        <taxon>Mycosphaerellales</taxon>
        <taxon>Teratosphaeriaceae</taxon>
        <taxon>Hortaea</taxon>
    </lineage>
</organism>
<dbReference type="InterPro" id="IPR003439">
    <property type="entry name" value="ABC_transporter-like_ATP-bd"/>
</dbReference>
<dbReference type="Gene3D" id="3.40.50.300">
    <property type="entry name" value="P-loop containing nucleotide triphosphate hydrolases"/>
    <property type="match status" value="1"/>
</dbReference>
<dbReference type="AlphaFoldDB" id="A0A3M6VZ62"/>
<dbReference type="PROSITE" id="PS50893">
    <property type="entry name" value="ABC_TRANSPORTER_2"/>
    <property type="match status" value="1"/>
</dbReference>
<dbReference type="GO" id="GO:0016020">
    <property type="term" value="C:membrane"/>
    <property type="evidence" value="ECO:0007669"/>
    <property type="project" value="UniProtKB-SubCell"/>
</dbReference>
<keyword evidence="3" id="KW-0813">Transport</keyword>
<comment type="similarity">
    <text evidence="2">Belongs to the ABC transporter superfamily. ABCG family. Eye pigment precursor importer (TC 3.A.1.204) subfamily.</text>
</comment>
<evidence type="ECO:0000259" key="8">
    <source>
        <dbReference type="PROSITE" id="PS50893"/>
    </source>
</evidence>
<dbReference type="Pfam" id="PF19055">
    <property type="entry name" value="ABC2_membrane_7"/>
    <property type="match status" value="1"/>
</dbReference>
<keyword evidence="6" id="KW-0472">Membrane</keyword>
<dbReference type="InterPro" id="IPR043926">
    <property type="entry name" value="ABCG_dom"/>
</dbReference>